<keyword evidence="1" id="KW-0732">Signal</keyword>
<dbReference type="Proteomes" id="UP001595683">
    <property type="component" value="Unassembled WGS sequence"/>
</dbReference>
<evidence type="ECO:0000256" key="1">
    <source>
        <dbReference type="SAM" id="SignalP"/>
    </source>
</evidence>
<reference evidence="4" key="1">
    <citation type="journal article" date="2019" name="Int. J. Syst. Evol. Microbiol.">
        <title>The Global Catalogue of Microorganisms (GCM) 10K type strain sequencing project: providing services to taxonomists for standard genome sequencing and annotation.</title>
        <authorList>
            <consortium name="The Broad Institute Genomics Platform"/>
            <consortium name="The Broad Institute Genome Sequencing Center for Infectious Disease"/>
            <person name="Wu L."/>
            <person name="Ma J."/>
        </authorList>
    </citation>
    <scope>NUCLEOTIDE SEQUENCE [LARGE SCALE GENOMIC DNA]</scope>
    <source>
        <strain evidence="4">KCTC 42224</strain>
    </source>
</reference>
<feature type="domain" description="TNase-like" evidence="2">
    <location>
        <begin position="54"/>
        <end position="150"/>
    </location>
</feature>
<protein>
    <submittedName>
        <fullName evidence="3">Thermonuclease family protein</fullName>
    </submittedName>
</protein>
<feature type="signal peptide" evidence="1">
    <location>
        <begin position="1"/>
        <end position="30"/>
    </location>
</feature>
<dbReference type="SUPFAM" id="SSF50199">
    <property type="entry name" value="Staphylococcal nuclease"/>
    <property type="match status" value="1"/>
</dbReference>
<name>A0ABV7V878_9SPHN</name>
<dbReference type="Gene3D" id="2.40.50.90">
    <property type="match status" value="1"/>
</dbReference>
<gene>
    <name evidence="3" type="ORF">ACFOOT_16680</name>
</gene>
<proteinExistence type="predicted"/>
<dbReference type="PROSITE" id="PS50830">
    <property type="entry name" value="TNASE_3"/>
    <property type="match status" value="1"/>
</dbReference>
<evidence type="ECO:0000313" key="3">
    <source>
        <dbReference type="EMBL" id="MFC3673056.1"/>
    </source>
</evidence>
<comment type="caution">
    <text evidence="3">The sequence shown here is derived from an EMBL/GenBank/DDBJ whole genome shotgun (WGS) entry which is preliminary data.</text>
</comment>
<keyword evidence="4" id="KW-1185">Reference proteome</keyword>
<dbReference type="InterPro" id="IPR035437">
    <property type="entry name" value="SNase_OB-fold_sf"/>
</dbReference>
<evidence type="ECO:0000313" key="4">
    <source>
        <dbReference type="Proteomes" id="UP001595683"/>
    </source>
</evidence>
<accession>A0ABV7V878</accession>
<organism evidence="3 4">
    <name type="scientific">Novosphingobium pokkalii</name>
    <dbReference type="NCBI Taxonomy" id="1770194"/>
    <lineage>
        <taxon>Bacteria</taxon>
        <taxon>Pseudomonadati</taxon>
        <taxon>Pseudomonadota</taxon>
        <taxon>Alphaproteobacteria</taxon>
        <taxon>Sphingomonadales</taxon>
        <taxon>Sphingomonadaceae</taxon>
        <taxon>Novosphingobium</taxon>
    </lineage>
</organism>
<dbReference type="EMBL" id="JBHRYE010000030">
    <property type="protein sequence ID" value="MFC3673056.1"/>
    <property type="molecule type" value="Genomic_DNA"/>
</dbReference>
<evidence type="ECO:0000259" key="2">
    <source>
        <dbReference type="PROSITE" id="PS50830"/>
    </source>
</evidence>
<dbReference type="InterPro" id="IPR016071">
    <property type="entry name" value="Staphylococal_nuclease_OB-fold"/>
</dbReference>
<dbReference type="RefSeq" id="WP_191325134.1">
    <property type="nucleotide sequence ID" value="NZ_BMZP01000014.1"/>
</dbReference>
<dbReference type="Pfam" id="PF00565">
    <property type="entry name" value="SNase"/>
    <property type="match status" value="1"/>
</dbReference>
<sequence>MKHPVPVLALAGAMLLATGLTLTQPGTAEATPFAMPPESAMPKVDEEAARFAPCNSDKRITCVVDGDTFWYQGTKIRIADINAPEVSHPGCPQEAQLGARATQRLTQLLNAGHFSLVTQGRPVDRYGRALRVVVRQGQSLGARLEAEGLAEHWQGRRGNWCR</sequence>
<feature type="chain" id="PRO_5046556032" evidence="1">
    <location>
        <begin position="31"/>
        <end position="162"/>
    </location>
</feature>